<dbReference type="InterPro" id="IPR011047">
    <property type="entry name" value="Quinoprotein_ADH-like_sf"/>
</dbReference>
<dbReference type="PANTHER" id="PTHR34512:SF30">
    <property type="entry name" value="OUTER MEMBRANE PROTEIN ASSEMBLY FACTOR BAMB"/>
    <property type="match status" value="1"/>
</dbReference>
<dbReference type="Proteomes" id="UP000322214">
    <property type="component" value="Chromosome"/>
</dbReference>
<dbReference type="STRING" id="980251.GCA_001642875_02664"/>
<dbReference type="KEGG" id="mff:MFFC18_34100"/>
<name>A0A5B9PLG0_9BACT</name>
<dbReference type="InterPro" id="IPR002372">
    <property type="entry name" value="PQQ_rpt_dom"/>
</dbReference>
<organism evidence="3 4">
    <name type="scientific">Mariniblastus fucicola</name>
    <dbReference type="NCBI Taxonomy" id="980251"/>
    <lineage>
        <taxon>Bacteria</taxon>
        <taxon>Pseudomonadati</taxon>
        <taxon>Planctomycetota</taxon>
        <taxon>Planctomycetia</taxon>
        <taxon>Pirellulales</taxon>
        <taxon>Pirellulaceae</taxon>
        <taxon>Mariniblastus</taxon>
    </lineage>
</organism>
<dbReference type="SUPFAM" id="SSF50998">
    <property type="entry name" value="Quinoprotein alcohol dehydrogenase-like"/>
    <property type="match status" value="1"/>
</dbReference>
<evidence type="ECO:0000256" key="1">
    <source>
        <dbReference type="SAM" id="SignalP"/>
    </source>
</evidence>
<keyword evidence="1" id="KW-0732">Signal</keyword>
<keyword evidence="4" id="KW-1185">Reference proteome</keyword>
<dbReference type="AlphaFoldDB" id="A0A5B9PLG0"/>
<dbReference type="PROSITE" id="PS51257">
    <property type="entry name" value="PROKAR_LIPOPROTEIN"/>
    <property type="match status" value="1"/>
</dbReference>
<dbReference type="RefSeq" id="WP_075082007.1">
    <property type="nucleotide sequence ID" value="NZ_CP042912.1"/>
</dbReference>
<dbReference type="EMBL" id="CP042912">
    <property type="protein sequence ID" value="QEG23511.1"/>
    <property type="molecule type" value="Genomic_DNA"/>
</dbReference>
<dbReference type="SMART" id="SM00564">
    <property type="entry name" value="PQQ"/>
    <property type="match status" value="3"/>
</dbReference>
<evidence type="ECO:0000259" key="2">
    <source>
        <dbReference type="Pfam" id="PF13360"/>
    </source>
</evidence>
<feature type="signal peptide" evidence="1">
    <location>
        <begin position="1"/>
        <end position="27"/>
    </location>
</feature>
<proteinExistence type="predicted"/>
<reference evidence="3 4" key="1">
    <citation type="submission" date="2019-08" db="EMBL/GenBank/DDBJ databases">
        <title>Deep-cultivation of Planctomycetes and their phenomic and genomic characterization uncovers novel biology.</title>
        <authorList>
            <person name="Wiegand S."/>
            <person name="Jogler M."/>
            <person name="Boedeker C."/>
            <person name="Pinto D."/>
            <person name="Vollmers J."/>
            <person name="Rivas-Marin E."/>
            <person name="Kohn T."/>
            <person name="Peeters S.H."/>
            <person name="Heuer A."/>
            <person name="Rast P."/>
            <person name="Oberbeckmann S."/>
            <person name="Bunk B."/>
            <person name="Jeske O."/>
            <person name="Meyerdierks A."/>
            <person name="Storesund J.E."/>
            <person name="Kallscheuer N."/>
            <person name="Luecker S."/>
            <person name="Lage O.M."/>
            <person name="Pohl T."/>
            <person name="Merkel B.J."/>
            <person name="Hornburger P."/>
            <person name="Mueller R.-W."/>
            <person name="Bruemmer F."/>
            <person name="Labrenz M."/>
            <person name="Spormann A.M."/>
            <person name="Op den Camp H."/>
            <person name="Overmann J."/>
            <person name="Amann R."/>
            <person name="Jetten M.S.M."/>
            <person name="Mascher T."/>
            <person name="Medema M.H."/>
            <person name="Devos D.P."/>
            <person name="Kaster A.-K."/>
            <person name="Ovreas L."/>
            <person name="Rohde M."/>
            <person name="Galperin M.Y."/>
            <person name="Jogler C."/>
        </authorList>
    </citation>
    <scope>NUCLEOTIDE SEQUENCE [LARGE SCALE GENOMIC DNA]</scope>
    <source>
        <strain evidence="3 4">FC18</strain>
    </source>
</reference>
<gene>
    <name evidence="3" type="ORF">MFFC18_34100</name>
</gene>
<dbReference type="Pfam" id="PF13360">
    <property type="entry name" value="PQQ_2"/>
    <property type="match status" value="1"/>
</dbReference>
<evidence type="ECO:0000313" key="3">
    <source>
        <dbReference type="EMBL" id="QEG23511.1"/>
    </source>
</evidence>
<evidence type="ECO:0000313" key="4">
    <source>
        <dbReference type="Proteomes" id="UP000322214"/>
    </source>
</evidence>
<feature type="domain" description="Pyrrolo-quinoline quinone repeat" evidence="2">
    <location>
        <begin position="89"/>
        <end position="353"/>
    </location>
</feature>
<dbReference type="OrthoDB" id="229752at2"/>
<protein>
    <submittedName>
        <fullName evidence="3">Outer membrane biogenesis protein BamB</fullName>
    </submittedName>
</protein>
<dbReference type="PANTHER" id="PTHR34512">
    <property type="entry name" value="CELL SURFACE PROTEIN"/>
    <property type="match status" value="1"/>
</dbReference>
<accession>A0A5B9PLG0</accession>
<dbReference type="Gene3D" id="2.130.10.10">
    <property type="entry name" value="YVTN repeat-like/Quinoprotein amine dehydrogenase"/>
    <property type="match status" value="1"/>
</dbReference>
<dbReference type="InterPro" id="IPR015943">
    <property type="entry name" value="WD40/YVTN_repeat-like_dom_sf"/>
</dbReference>
<sequence length="432" mass="46914" precursor="true">MFCDRKNCTFVILLFACCVFASTNLVAQEWPQWRGADRQNHSSETGLFESWGVDGPKLEWTATGLGRGYATVSVADGKIYTSGDTDTAQQVTAHSLDGKKLWATPITQRPPKHPYQGSRTTPTFHDGKLYVVGSDGSICCLNADDGKKVWTRNFDEWGGKMMSVWGFSESPLVDDGKVICSPGGTSGTVVALDPETGKDIWACTLPDYGDEMGLNGKSLMDGAGYSSVVVSNGGGVKQYVQLVGRGLIGIRASDGKLLWRYKKVANGTANIPTAVIDGDYVFTSTAYNTGAALLKLSAAKDGVEVEEIYWLNSKTFQNKLGGMTLVDGHIYCGHGNGSGLPICIEMMTGKVKWGPIRAKGKGESSLIVADGHIVWRRQNGEVILTKVNSEEMEVVNSFMPKIQEDNSWAQPVIADGVMYLREQDNLMAYRLK</sequence>
<dbReference type="InterPro" id="IPR018391">
    <property type="entry name" value="PQQ_b-propeller_rpt"/>
</dbReference>
<feature type="chain" id="PRO_5023000347" evidence="1">
    <location>
        <begin position="28"/>
        <end position="432"/>
    </location>
</feature>